<dbReference type="EMBL" id="AP022567">
    <property type="protein sequence ID" value="BBX37838.1"/>
    <property type="molecule type" value="Genomic_DNA"/>
</dbReference>
<dbReference type="Proteomes" id="UP000465622">
    <property type="component" value="Chromosome"/>
</dbReference>
<dbReference type="Gene3D" id="1.10.1510.20">
    <property type="entry name" value="Propanediol/glycerol dehydratase, small subunit"/>
    <property type="match status" value="1"/>
</dbReference>
<reference evidence="1 2" key="1">
    <citation type="journal article" date="2019" name="Emerg. Microbes Infect.">
        <title>Comprehensive subspecies identification of 175 nontuberculous mycobacteria species based on 7547 genomic profiles.</title>
        <authorList>
            <person name="Matsumoto Y."/>
            <person name="Kinjo T."/>
            <person name="Motooka D."/>
            <person name="Nabeya D."/>
            <person name="Jung N."/>
            <person name="Uechi K."/>
            <person name="Horii T."/>
            <person name="Iida T."/>
            <person name="Fujita J."/>
            <person name="Nakamura S."/>
        </authorList>
    </citation>
    <scope>NUCLEOTIDE SEQUENCE [LARGE SCALE GENOMIC DNA]</scope>
    <source>
        <strain evidence="1 2">JCM 12375</strain>
    </source>
</reference>
<protein>
    <submittedName>
        <fullName evidence="1">Glycerol dehydrogenase</fullName>
    </submittedName>
</protein>
<dbReference type="Pfam" id="PF02287">
    <property type="entry name" value="Dehydratase_SU"/>
    <property type="match status" value="1"/>
</dbReference>
<accession>A0ABN5YJ48</accession>
<sequence>MGAVLAGEIGPDDIRISPDGLARQAAVAREHGDVQLAENLLRAAELVAVPEDQLLEYYELLRPGRATPDRLRSVGEELRNRGMPLVAALFTEAAAVTPVTRDGDV</sequence>
<proteinExistence type="predicted"/>
<keyword evidence="2" id="KW-1185">Reference proteome</keyword>
<dbReference type="InterPro" id="IPR003207">
    <property type="entry name" value="Ppandiol/glycerol_DeHydtase_su"/>
</dbReference>
<organism evidence="1 2">
    <name type="scientific">Mycolicibacterium mageritense</name>
    <name type="common">Mycobacterium mageritense</name>
    <dbReference type="NCBI Taxonomy" id="53462"/>
    <lineage>
        <taxon>Bacteria</taxon>
        <taxon>Bacillati</taxon>
        <taxon>Actinomycetota</taxon>
        <taxon>Actinomycetes</taxon>
        <taxon>Mycobacteriales</taxon>
        <taxon>Mycobacteriaceae</taxon>
        <taxon>Mycolicibacterium</taxon>
    </lineage>
</organism>
<dbReference type="SUPFAM" id="SSF47148">
    <property type="entry name" value="Diol dehydratase, gamma subunit"/>
    <property type="match status" value="1"/>
</dbReference>
<dbReference type="InterPro" id="IPR036091">
    <property type="entry name" value="Prodiol/glycerol_DeHase__sf_su"/>
</dbReference>
<evidence type="ECO:0000313" key="1">
    <source>
        <dbReference type="EMBL" id="BBX37838.1"/>
    </source>
</evidence>
<evidence type="ECO:0000313" key="2">
    <source>
        <dbReference type="Proteomes" id="UP000465622"/>
    </source>
</evidence>
<name>A0ABN5YJ48_MYCME</name>
<gene>
    <name evidence="1" type="ORF">MMAGJ_71200</name>
</gene>